<evidence type="ECO:0000259" key="2">
    <source>
        <dbReference type="Pfam" id="PF11160"/>
    </source>
</evidence>
<feature type="compositionally biased region" description="Basic and acidic residues" evidence="1">
    <location>
        <begin position="60"/>
        <end position="71"/>
    </location>
</feature>
<dbReference type="Proteomes" id="UP001595632">
    <property type="component" value="Unassembled WGS sequence"/>
</dbReference>
<comment type="caution">
    <text evidence="3">The sequence shown here is derived from an EMBL/GenBank/DDBJ whole genome shotgun (WGS) entry which is preliminary data.</text>
</comment>
<dbReference type="Pfam" id="PF11160">
    <property type="entry name" value="Hva1_TUDOR"/>
    <property type="match status" value="1"/>
</dbReference>
<keyword evidence="4" id="KW-1185">Reference proteome</keyword>
<reference evidence="4" key="1">
    <citation type="journal article" date="2019" name="Int. J. Syst. Evol. Microbiol.">
        <title>The Global Catalogue of Microorganisms (GCM) 10K type strain sequencing project: providing services to taxonomists for standard genome sequencing and annotation.</title>
        <authorList>
            <consortium name="The Broad Institute Genomics Platform"/>
            <consortium name="The Broad Institute Genome Sequencing Center for Infectious Disease"/>
            <person name="Wu L."/>
            <person name="Ma J."/>
        </authorList>
    </citation>
    <scope>NUCLEOTIDE SEQUENCE [LARGE SCALE GENOMIC DNA]</scope>
    <source>
        <strain evidence="4">KCTC 52366</strain>
    </source>
</reference>
<name>A0ABV7GZA0_9RHOB</name>
<proteinExistence type="predicted"/>
<sequence>MARYDEGDKVEWDWGNGTGTGTVQKVYTQKTTIKAQGSEVTRNADEDNPAYRIEQSDGDEVLKSESELRKA</sequence>
<organism evidence="3 4">
    <name type="scientific">Psychromarinibacter halotolerans</name>
    <dbReference type="NCBI Taxonomy" id="1775175"/>
    <lineage>
        <taxon>Bacteria</taxon>
        <taxon>Pseudomonadati</taxon>
        <taxon>Pseudomonadota</taxon>
        <taxon>Alphaproteobacteria</taxon>
        <taxon>Rhodobacterales</taxon>
        <taxon>Paracoccaceae</taxon>
        <taxon>Psychromarinibacter</taxon>
    </lineage>
</organism>
<feature type="domain" description="Hypervirulence associated protein TUDOR" evidence="2">
    <location>
        <begin position="7"/>
        <end position="68"/>
    </location>
</feature>
<accession>A0ABV7GZA0</accession>
<feature type="region of interest" description="Disordered" evidence="1">
    <location>
        <begin position="37"/>
        <end position="71"/>
    </location>
</feature>
<gene>
    <name evidence="3" type="ORF">ACFOGP_23100</name>
</gene>
<evidence type="ECO:0000313" key="4">
    <source>
        <dbReference type="Proteomes" id="UP001595632"/>
    </source>
</evidence>
<evidence type="ECO:0000256" key="1">
    <source>
        <dbReference type="SAM" id="MobiDB-lite"/>
    </source>
</evidence>
<protein>
    <submittedName>
        <fullName evidence="3">DUF2945 domain-containing protein</fullName>
    </submittedName>
</protein>
<dbReference type="RefSeq" id="WP_275632581.1">
    <property type="nucleotide sequence ID" value="NZ_JARGYD010000003.1"/>
</dbReference>
<dbReference type="InterPro" id="IPR021331">
    <property type="entry name" value="Hva1_TUDOR"/>
</dbReference>
<dbReference type="EMBL" id="JBHRTB010000010">
    <property type="protein sequence ID" value="MFC3145628.1"/>
    <property type="molecule type" value="Genomic_DNA"/>
</dbReference>
<evidence type="ECO:0000313" key="3">
    <source>
        <dbReference type="EMBL" id="MFC3145628.1"/>
    </source>
</evidence>